<accession>A0A7W0C670</accession>
<dbReference type="Proteomes" id="UP000525298">
    <property type="component" value="Unassembled WGS sequence"/>
</dbReference>
<keyword evidence="2" id="KW-1185">Reference proteome</keyword>
<evidence type="ECO:0008006" key="3">
    <source>
        <dbReference type="Google" id="ProtNLM"/>
    </source>
</evidence>
<sequence>MKNDFRPAGFPAWIGSLPMDDHEKAAELMFEYTPDIPLWVQLPKFAAEGMVAQFSKGMPGLTRQNDKIFVDSADERFDDALLGFYEAYMEVTEGGGDIAESRFAIHEDDAPGFYVFMRELDRGRCSPAAVKGQVTGPFTFGTGLVDKEGRAAFYNEHIRDAAVKLIAMKARWQVNQLKKYGLPVILFLDEPALAGFGSSAFISVSRAEIDACFSEVIEAVHAEGGLAGVHVCANAEWPVILESDADIVSFDAYSYFDKFILYADAIRSFLNEGRILAWGIVPTGDTEAIASETPESLYSLWQDQAERIEALGFERDQVIAQSLITPSCGTGSLSLENAMRVIDMNRQVSEKIRGSR</sequence>
<dbReference type="SUPFAM" id="SSF51726">
    <property type="entry name" value="UROD/MetE-like"/>
    <property type="match status" value="1"/>
</dbReference>
<evidence type="ECO:0000313" key="1">
    <source>
        <dbReference type="EMBL" id="MBA2879909.1"/>
    </source>
</evidence>
<name>A0A7W0C670_9BACT</name>
<organism evidence="1 2">
    <name type="scientific">Desulfosalsimonas propionicica</name>
    <dbReference type="NCBI Taxonomy" id="332175"/>
    <lineage>
        <taxon>Bacteria</taxon>
        <taxon>Pseudomonadati</taxon>
        <taxon>Thermodesulfobacteriota</taxon>
        <taxon>Desulfobacteria</taxon>
        <taxon>Desulfobacterales</taxon>
        <taxon>Desulfosalsimonadaceae</taxon>
        <taxon>Desulfosalsimonas</taxon>
    </lineage>
</organism>
<gene>
    <name evidence="1" type="ORF">HNR65_000216</name>
</gene>
<dbReference type="RefSeq" id="WP_181549594.1">
    <property type="nucleotide sequence ID" value="NZ_JACDUS010000001.1"/>
</dbReference>
<dbReference type="EMBL" id="JACDUS010000001">
    <property type="protein sequence ID" value="MBA2879909.1"/>
    <property type="molecule type" value="Genomic_DNA"/>
</dbReference>
<dbReference type="AlphaFoldDB" id="A0A7W0C670"/>
<dbReference type="Gene3D" id="3.20.20.210">
    <property type="match status" value="1"/>
</dbReference>
<dbReference type="InterPro" id="IPR038071">
    <property type="entry name" value="UROD/MetE-like_sf"/>
</dbReference>
<comment type="caution">
    <text evidence="1">The sequence shown here is derived from an EMBL/GenBank/DDBJ whole genome shotgun (WGS) entry which is preliminary data.</text>
</comment>
<evidence type="ECO:0000313" key="2">
    <source>
        <dbReference type="Proteomes" id="UP000525298"/>
    </source>
</evidence>
<reference evidence="1 2" key="1">
    <citation type="submission" date="2020-07" db="EMBL/GenBank/DDBJ databases">
        <title>Genomic Encyclopedia of Type Strains, Phase IV (KMG-IV): sequencing the most valuable type-strain genomes for metagenomic binning, comparative biology and taxonomic classification.</title>
        <authorList>
            <person name="Goeker M."/>
        </authorList>
    </citation>
    <scope>NUCLEOTIDE SEQUENCE [LARGE SCALE GENOMIC DNA]</scope>
    <source>
        <strain evidence="1 2">DSM 17721</strain>
    </source>
</reference>
<protein>
    <recommendedName>
        <fullName evidence="3">Methionine synthase II (Cobalamin-independent)</fullName>
    </recommendedName>
</protein>
<proteinExistence type="predicted"/>